<organism evidence="2 3">
    <name type="scientific">Daucus carota subsp. sativus</name>
    <name type="common">Carrot</name>
    <dbReference type="NCBI Taxonomy" id="79200"/>
    <lineage>
        <taxon>Eukaryota</taxon>
        <taxon>Viridiplantae</taxon>
        <taxon>Streptophyta</taxon>
        <taxon>Embryophyta</taxon>
        <taxon>Tracheophyta</taxon>
        <taxon>Spermatophyta</taxon>
        <taxon>Magnoliopsida</taxon>
        <taxon>eudicotyledons</taxon>
        <taxon>Gunneridae</taxon>
        <taxon>Pentapetalae</taxon>
        <taxon>asterids</taxon>
        <taxon>campanulids</taxon>
        <taxon>Apiales</taxon>
        <taxon>Apiaceae</taxon>
        <taxon>Apioideae</taxon>
        <taxon>Scandiceae</taxon>
        <taxon>Daucinae</taxon>
        <taxon>Daucus</taxon>
        <taxon>Daucus sect. Daucus</taxon>
    </lineage>
</organism>
<keyword evidence="3" id="KW-1185">Reference proteome</keyword>
<feature type="compositionally biased region" description="Basic residues" evidence="1">
    <location>
        <begin position="1"/>
        <end position="10"/>
    </location>
</feature>
<dbReference type="EMBL" id="CP093348">
    <property type="protein sequence ID" value="WOH03879.1"/>
    <property type="molecule type" value="Genomic_DNA"/>
</dbReference>
<evidence type="ECO:0000313" key="3">
    <source>
        <dbReference type="Proteomes" id="UP000077755"/>
    </source>
</evidence>
<dbReference type="Gene3D" id="3.30.420.10">
    <property type="entry name" value="Ribonuclease H-like superfamily/Ribonuclease H"/>
    <property type="match status" value="1"/>
</dbReference>
<feature type="region of interest" description="Disordered" evidence="1">
    <location>
        <begin position="1"/>
        <end position="25"/>
    </location>
</feature>
<reference evidence="2" key="1">
    <citation type="journal article" date="2016" name="Nat. Genet.">
        <title>A high-quality carrot genome assembly provides new insights into carotenoid accumulation and asterid genome evolution.</title>
        <authorList>
            <person name="Iorizzo M."/>
            <person name="Ellison S."/>
            <person name="Senalik D."/>
            <person name="Zeng P."/>
            <person name="Satapoomin P."/>
            <person name="Huang J."/>
            <person name="Bowman M."/>
            <person name="Iovene M."/>
            <person name="Sanseverino W."/>
            <person name="Cavagnaro P."/>
            <person name="Yildiz M."/>
            <person name="Macko-Podgorni A."/>
            <person name="Moranska E."/>
            <person name="Grzebelus E."/>
            <person name="Grzebelus D."/>
            <person name="Ashrafi H."/>
            <person name="Zheng Z."/>
            <person name="Cheng S."/>
            <person name="Spooner D."/>
            <person name="Van Deynze A."/>
            <person name="Simon P."/>
        </authorList>
    </citation>
    <scope>NUCLEOTIDE SEQUENCE</scope>
    <source>
        <tissue evidence="2">Leaf</tissue>
    </source>
</reference>
<protein>
    <recommendedName>
        <fullName evidence="4">Transposase</fullName>
    </recommendedName>
</protein>
<dbReference type="InterPro" id="IPR036397">
    <property type="entry name" value="RNaseH_sf"/>
</dbReference>
<evidence type="ECO:0000313" key="2">
    <source>
        <dbReference type="EMBL" id="WOH03879.1"/>
    </source>
</evidence>
<name>A0AAF0XBH4_DAUCS</name>
<proteinExistence type="predicted"/>
<dbReference type="PANTHER" id="PTHR47169">
    <property type="entry name" value="OS01G0541250 PROTEIN"/>
    <property type="match status" value="1"/>
</dbReference>
<accession>A0AAF0XBH4</accession>
<sequence length="287" mass="33168">MSKSTVQRKHKEGDFRKHTNPLKPHLKDSNKIARVRFCLSMIDKNSGGTPKFLDMFNMIHIDEKWFYITKKAEKFYLLPEENDPERTCKSKNFTTKVMFLTAIARPRFDANGYEVFSGKLGTFPFVTKQPAKRSSNLLREYLINKVLPAILEKWPFGDRNTPIIIHQDNAKMHIDPNDEEFRSAVSKYGLNVQLICQPPNSPDLNVLDLDFFSAIQSQQHQEAPKTIDDLINVVDKAYDEFPSIKSNHIFLTLQQCMTEKLKCRGSFSYKIPHMGKVSLERNGKLPL</sequence>
<dbReference type="AlphaFoldDB" id="A0AAF0XBH4"/>
<evidence type="ECO:0008006" key="4">
    <source>
        <dbReference type="Google" id="ProtNLM"/>
    </source>
</evidence>
<dbReference type="GO" id="GO:0003676">
    <property type="term" value="F:nucleic acid binding"/>
    <property type="evidence" value="ECO:0007669"/>
    <property type="project" value="InterPro"/>
</dbReference>
<gene>
    <name evidence="2" type="ORF">DCAR_0623280</name>
</gene>
<dbReference type="PANTHER" id="PTHR47169:SF2">
    <property type="entry name" value="OS01G0541250 PROTEIN"/>
    <property type="match status" value="1"/>
</dbReference>
<dbReference type="Proteomes" id="UP000077755">
    <property type="component" value="Chromosome 6"/>
</dbReference>
<reference evidence="2" key="2">
    <citation type="submission" date="2022-03" db="EMBL/GenBank/DDBJ databases">
        <title>Draft title - Genomic analysis of global carrot germplasm unveils the trajectory of domestication and the origin of high carotenoid orange carrot.</title>
        <authorList>
            <person name="Iorizzo M."/>
            <person name="Ellison S."/>
            <person name="Senalik D."/>
            <person name="Macko-Podgorni A."/>
            <person name="Grzebelus D."/>
            <person name="Bostan H."/>
            <person name="Rolling W."/>
            <person name="Curaba J."/>
            <person name="Simon P."/>
        </authorList>
    </citation>
    <scope>NUCLEOTIDE SEQUENCE</scope>
    <source>
        <tissue evidence="2">Leaf</tissue>
    </source>
</reference>
<evidence type="ECO:0000256" key="1">
    <source>
        <dbReference type="SAM" id="MobiDB-lite"/>
    </source>
</evidence>